<comment type="caution">
    <text evidence="3">The sequence shown here is derived from an EMBL/GenBank/DDBJ whole genome shotgun (WGS) entry which is preliminary data.</text>
</comment>
<keyword evidence="1" id="KW-0808">Transferase</keyword>
<dbReference type="PANTHER" id="PTHR35526:SF3">
    <property type="entry name" value="ANTI-SIGMA-F FACTOR RSBW"/>
    <property type="match status" value="1"/>
</dbReference>
<evidence type="ECO:0000256" key="1">
    <source>
        <dbReference type="ARBA" id="ARBA00022527"/>
    </source>
</evidence>
<keyword evidence="1" id="KW-0418">Kinase</keyword>
<feature type="domain" description="Histidine kinase/HSP90-like ATPase" evidence="2">
    <location>
        <begin position="15"/>
        <end position="125"/>
    </location>
</feature>
<dbReference type="SUPFAM" id="SSF55874">
    <property type="entry name" value="ATPase domain of HSP90 chaperone/DNA topoisomerase II/histidine kinase"/>
    <property type="match status" value="1"/>
</dbReference>
<organism evidence="3 4">
    <name type="scientific">Nocardiopsis algeriensis</name>
    <dbReference type="NCBI Taxonomy" id="1478215"/>
    <lineage>
        <taxon>Bacteria</taxon>
        <taxon>Bacillati</taxon>
        <taxon>Actinomycetota</taxon>
        <taxon>Actinomycetes</taxon>
        <taxon>Streptosporangiales</taxon>
        <taxon>Nocardiopsidaceae</taxon>
        <taxon>Nocardiopsis</taxon>
    </lineage>
</organism>
<reference evidence="3 4" key="1">
    <citation type="submission" date="2020-08" db="EMBL/GenBank/DDBJ databases">
        <title>Genomic Encyclopedia of Type Strains, Phase III (KMG-III): the genomes of soil and plant-associated and newly described type strains.</title>
        <authorList>
            <person name="Whitman W."/>
        </authorList>
    </citation>
    <scope>NUCLEOTIDE SEQUENCE [LARGE SCALE GENOMIC DNA]</scope>
    <source>
        <strain evidence="3 4">CECT 8712</strain>
    </source>
</reference>
<dbReference type="Gene3D" id="3.30.565.10">
    <property type="entry name" value="Histidine kinase-like ATPase, C-terminal domain"/>
    <property type="match status" value="1"/>
</dbReference>
<dbReference type="GO" id="GO:0004674">
    <property type="term" value="F:protein serine/threonine kinase activity"/>
    <property type="evidence" value="ECO:0007669"/>
    <property type="project" value="UniProtKB-KW"/>
</dbReference>
<keyword evidence="1" id="KW-0723">Serine/threonine-protein kinase</keyword>
<dbReference type="PANTHER" id="PTHR35526">
    <property type="entry name" value="ANTI-SIGMA-F FACTOR RSBW-RELATED"/>
    <property type="match status" value="1"/>
</dbReference>
<evidence type="ECO:0000313" key="4">
    <source>
        <dbReference type="Proteomes" id="UP000536604"/>
    </source>
</evidence>
<dbReference type="EMBL" id="JACHJO010000001">
    <property type="protein sequence ID" value="MBB6118367.1"/>
    <property type="molecule type" value="Genomic_DNA"/>
</dbReference>
<gene>
    <name evidence="3" type="ORF">FHS13_000295</name>
</gene>
<dbReference type="InterPro" id="IPR050267">
    <property type="entry name" value="Anti-sigma-factor_SerPK"/>
</dbReference>
<dbReference type="AlphaFoldDB" id="A0A841IHY1"/>
<dbReference type="InterPro" id="IPR003594">
    <property type="entry name" value="HATPase_dom"/>
</dbReference>
<accession>A0A841IHY1</accession>
<keyword evidence="4" id="KW-1185">Reference proteome</keyword>
<dbReference type="CDD" id="cd16936">
    <property type="entry name" value="HATPase_RsbW-like"/>
    <property type="match status" value="1"/>
</dbReference>
<proteinExistence type="predicted"/>
<evidence type="ECO:0000313" key="3">
    <source>
        <dbReference type="EMBL" id="MBB6118367.1"/>
    </source>
</evidence>
<dbReference type="Pfam" id="PF13581">
    <property type="entry name" value="HATPase_c_2"/>
    <property type="match status" value="1"/>
</dbReference>
<name>A0A841IHY1_9ACTN</name>
<sequence length="160" mass="17898">MSVQRAFWEHRTYPGNLAQLRQVRQDLATDLTGFPDEAVETLVLCASELFANACKYTASGQKDGQVIRTLCLRRGRLLRLGFTDDGGSGRIPQIPTERSDDEWNWAEGQRGLLMVQELSTAWGYDLTCPWTDTGTHTWALIPLPSGTALPPGLKPYIFTR</sequence>
<dbReference type="RefSeq" id="WP_184286134.1">
    <property type="nucleotide sequence ID" value="NZ_JACHJO010000001.1"/>
</dbReference>
<evidence type="ECO:0000259" key="2">
    <source>
        <dbReference type="Pfam" id="PF13581"/>
    </source>
</evidence>
<dbReference type="InterPro" id="IPR036890">
    <property type="entry name" value="HATPase_C_sf"/>
</dbReference>
<protein>
    <submittedName>
        <fullName evidence="3">Anti-sigma regulatory factor (Ser/Thr protein kinase)</fullName>
    </submittedName>
</protein>
<dbReference type="Proteomes" id="UP000536604">
    <property type="component" value="Unassembled WGS sequence"/>
</dbReference>